<evidence type="ECO:0000313" key="8">
    <source>
        <dbReference type="Proteomes" id="UP000238220"/>
    </source>
</evidence>
<accession>A0A2S5TEU7</accession>
<dbReference type="GO" id="GO:0046872">
    <property type="term" value="F:metal ion binding"/>
    <property type="evidence" value="ECO:0007669"/>
    <property type="project" value="UniProtKB-KW"/>
</dbReference>
<keyword evidence="4" id="KW-0479">Metal-binding</keyword>
<proteinExistence type="inferred from homology"/>
<dbReference type="AlphaFoldDB" id="A0A2S5TEU7"/>
<protein>
    <submittedName>
        <fullName evidence="7">Cyanoglobin</fullName>
    </submittedName>
</protein>
<keyword evidence="8" id="KW-1185">Reference proteome</keyword>
<comment type="caution">
    <text evidence="7">The sequence shown here is derived from an EMBL/GenBank/DDBJ whole genome shotgun (WGS) entry which is preliminary data.</text>
</comment>
<dbReference type="InterPro" id="IPR001486">
    <property type="entry name" value="Hemoglobin_trunc"/>
</dbReference>
<gene>
    <name evidence="7" type="ORF">C3942_11940</name>
</gene>
<keyword evidence="3" id="KW-0349">Heme</keyword>
<dbReference type="OrthoDB" id="9790913at2"/>
<dbReference type="GO" id="GO:0005344">
    <property type="term" value="F:oxygen carrier activity"/>
    <property type="evidence" value="ECO:0007669"/>
    <property type="project" value="InterPro"/>
</dbReference>
<organism evidence="7 8">
    <name type="scientific">Solimonas fluminis</name>
    <dbReference type="NCBI Taxonomy" id="2086571"/>
    <lineage>
        <taxon>Bacteria</taxon>
        <taxon>Pseudomonadati</taxon>
        <taxon>Pseudomonadota</taxon>
        <taxon>Gammaproteobacteria</taxon>
        <taxon>Nevskiales</taxon>
        <taxon>Nevskiaceae</taxon>
        <taxon>Solimonas</taxon>
    </lineage>
</organism>
<dbReference type="Gene3D" id="1.10.490.10">
    <property type="entry name" value="Globins"/>
    <property type="match status" value="1"/>
</dbReference>
<dbReference type="Proteomes" id="UP000238220">
    <property type="component" value="Unassembled WGS sequence"/>
</dbReference>
<dbReference type="GO" id="GO:0019825">
    <property type="term" value="F:oxygen binding"/>
    <property type="evidence" value="ECO:0007669"/>
    <property type="project" value="InterPro"/>
</dbReference>
<evidence type="ECO:0000256" key="1">
    <source>
        <dbReference type="ARBA" id="ARBA00001971"/>
    </source>
</evidence>
<dbReference type="CDD" id="cd14773">
    <property type="entry name" value="TrHb2_PhHbO-like_O"/>
    <property type="match status" value="1"/>
</dbReference>
<reference evidence="7 8" key="1">
    <citation type="submission" date="2018-02" db="EMBL/GenBank/DDBJ databases">
        <title>Genome sequencing of Solimonas sp. HR-BB.</title>
        <authorList>
            <person name="Lee Y."/>
            <person name="Jeon C.O."/>
        </authorList>
    </citation>
    <scope>NUCLEOTIDE SEQUENCE [LARGE SCALE GENOMIC DNA]</scope>
    <source>
        <strain evidence="7 8">HR-BB</strain>
    </source>
</reference>
<dbReference type="InterPro" id="IPR012292">
    <property type="entry name" value="Globin/Proto"/>
</dbReference>
<evidence type="ECO:0000256" key="5">
    <source>
        <dbReference type="ARBA" id="ARBA00023004"/>
    </source>
</evidence>
<dbReference type="PANTHER" id="PTHR47366">
    <property type="entry name" value="TWO-ON-TWO HEMOGLOBIN-3"/>
    <property type="match status" value="1"/>
</dbReference>
<sequence>MNAVLPSFYEQLGGEAVIRRLVDRFYDHMDSDPAYAGIRALHPPQLTGSRDKTFWFLCGWSGGPNYYIERFGHPRLRARHLPFPIGVSERDQWLSCMARALVDSGIPEPLQRQLLGSLSGTADWMRNREG</sequence>
<name>A0A2S5TEU7_9GAMM</name>
<dbReference type="InterPro" id="IPR009050">
    <property type="entry name" value="Globin-like_sf"/>
</dbReference>
<comment type="similarity">
    <text evidence="6">Belongs to the truncated hemoglobin family. Group II subfamily.</text>
</comment>
<dbReference type="InterPro" id="IPR044203">
    <property type="entry name" value="GlbO/GLB3-like"/>
</dbReference>
<keyword evidence="2" id="KW-0813">Transport</keyword>
<comment type="cofactor">
    <cofactor evidence="1">
        <name>heme</name>
        <dbReference type="ChEBI" id="CHEBI:30413"/>
    </cofactor>
</comment>
<dbReference type="EMBL" id="PSNW01000006">
    <property type="protein sequence ID" value="PPE73510.1"/>
    <property type="molecule type" value="Genomic_DNA"/>
</dbReference>
<evidence type="ECO:0000256" key="4">
    <source>
        <dbReference type="ARBA" id="ARBA00022723"/>
    </source>
</evidence>
<dbReference type="RefSeq" id="WP_104230572.1">
    <property type="nucleotide sequence ID" value="NZ_PSNW01000006.1"/>
</dbReference>
<evidence type="ECO:0000256" key="2">
    <source>
        <dbReference type="ARBA" id="ARBA00022448"/>
    </source>
</evidence>
<evidence type="ECO:0000256" key="6">
    <source>
        <dbReference type="ARBA" id="ARBA00034496"/>
    </source>
</evidence>
<dbReference type="PROSITE" id="PS01213">
    <property type="entry name" value="GLOBIN_FAM_2"/>
    <property type="match status" value="1"/>
</dbReference>
<dbReference type="GO" id="GO:0020037">
    <property type="term" value="F:heme binding"/>
    <property type="evidence" value="ECO:0007669"/>
    <property type="project" value="InterPro"/>
</dbReference>
<dbReference type="PANTHER" id="PTHR47366:SF1">
    <property type="entry name" value="TWO-ON-TWO HEMOGLOBIN-3"/>
    <property type="match status" value="1"/>
</dbReference>
<dbReference type="InterPro" id="IPR019795">
    <property type="entry name" value="Globin_bac-like_CS"/>
</dbReference>
<dbReference type="Pfam" id="PF01152">
    <property type="entry name" value="Bac_globin"/>
    <property type="match status" value="1"/>
</dbReference>
<evidence type="ECO:0000256" key="3">
    <source>
        <dbReference type="ARBA" id="ARBA00022617"/>
    </source>
</evidence>
<dbReference type="SUPFAM" id="SSF46458">
    <property type="entry name" value="Globin-like"/>
    <property type="match status" value="1"/>
</dbReference>
<evidence type="ECO:0000313" key="7">
    <source>
        <dbReference type="EMBL" id="PPE73510.1"/>
    </source>
</evidence>
<keyword evidence="5" id="KW-0408">Iron</keyword>